<dbReference type="RefSeq" id="WP_142097002.1">
    <property type="nucleotide sequence ID" value="NZ_VFPH01000001.1"/>
</dbReference>
<keyword evidence="3" id="KW-1185">Reference proteome</keyword>
<protein>
    <submittedName>
        <fullName evidence="2">Uncharacterized protein</fullName>
    </submittedName>
</protein>
<gene>
    <name evidence="2" type="ORF">FB388_0799</name>
</gene>
<accession>A0A543GBK6</accession>
<comment type="caution">
    <text evidence="2">The sequence shown here is derived from an EMBL/GenBank/DDBJ whole genome shotgun (WGS) entry which is preliminary data.</text>
</comment>
<dbReference type="EMBL" id="VFPH01000001">
    <property type="protein sequence ID" value="TQM43453.1"/>
    <property type="molecule type" value="Genomic_DNA"/>
</dbReference>
<feature type="compositionally biased region" description="Low complexity" evidence="1">
    <location>
        <begin position="61"/>
        <end position="71"/>
    </location>
</feature>
<dbReference type="Proteomes" id="UP000319818">
    <property type="component" value="Unassembled WGS sequence"/>
</dbReference>
<evidence type="ECO:0000313" key="3">
    <source>
        <dbReference type="Proteomes" id="UP000319818"/>
    </source>
</evidence>
<name>A0A543GBK6_9PSEU</name>
<sequence>MTHSAPARAAARSLAVSATGTPAVLRVAPSGRLVAAVALVALIGTGCSNTPAGTGSGGGEKSATAGSSSTETGDDQSAAAGATPSPAELEERRESAECMRENGVEDFPDPDANGHILYYGDDPDMESASAKCDELQPGDRVREPGSGG</sequence>
<dbReference type="OrthoDB" id="7949713at2"/>
<evidence type="ECO:0000256" key="1">
    <source>
        <dbReference type="SAM" id="MobiDB-lite"/>
    </source>
</evidence>
<feature type="compositionally biased region" description="Basic and acidic residues" evidence="1">
    <location>
        <begin position="89"/>
        <end position="103"/>
    </location>
</feature>
<feature type="compositionally biased region" description="Basic and acidic residues" evidence="1">
    <location>
        <begin position="131"/>
        <end position="148"/>
    </location>
</feature>
<dbReference type="AlphaFoldDB" id="A0A543GBK6"/>
<proteinExistence type="predicted"/>
<feature type="region of interest" description="Disordered" evidence="1">
    <location>
        <begin position="48"/>
        <end position="148"/>
    </location>
</feature>
<evidence type="ECO:0000313" key="2">
    <source>
        <dbReference type="EMBL" id="TQM43453.1"/>
    </source>
</evidence>
<reference evidence="2 3" key="1">
    <citation type="submission" date="2019-06" db="EMBL/GenBank/DDBJ databases">
        <title>Sequencing the genomes of 1000 actinobacteria strains.</title>
        <authorList>
            <person name="Klenk H.-P."/>
        </authorList>
    </citation>
    <scope>NUCLEOTIDE SEQUENCE [LARGE SCALE GENOMIC DNA]</scope>
    <source>
        <strain evidence="2 3">DSM 45511</strain>
    </source>
</reference>
<organism evidence="2 3">
    <name type="scientific">Pseudonocardia cypriaca</name>
    <dbReference type="NCBI Taxonomy" id="882449"/>
    <lineage>
        <taxon>Bacteria</taxon>
        <taxon>Bacillati</taxon>
        <taxon>Actinomycetota</taxon>
        <taxon>Actinomycetes</taxon>
        <taxon>Pseudonocardiales</taxon>
        <taxon>Pseudonocardiaceae</taxon>
        <taxon>Pseudonocardia</taxon>
    </lineage>
</organism>